<evidence type="ECO:0000313" key="11">
    <source>
        <dbReference type="EnsemblMetazoa" id="KAF7492563.1"/>
    </source>
</evidence>
<dbReference type="FunFam" id="1.10.800.10:FF:000004">
    <property type="entry name" value="Tyrosine 3-monooxygenase"/>
    <property type="match status" value="1"/>
</dbReference>
<dbReference type="SUPFAM" id="SSF56534">
    <property type="entry name" value="Aromatic aminoacid monoxygenases, catalytic and oligomerization domains"/>
    <property type="match status" value="1"/>
</dbReference>
<dbReference type="GO" id="GO:0005737">
    <property type="term" value="C:cytoplasm"/>
    <property type="evidence" value="ECO:0007669"/>
    <property type="project" value="TreeGrafter"/>
</dbReference>
<dbReference type="OMA" id="SVEHGYP"/>
<dbReference type="InterPro" id="IPR019774">
    <property type="entry name" value="Aromatic-AA_hydroxylase_C"/>
</dbReference>
<dbReference type="InterPro" id="IPR019773">
    <property type="entry name" value="Tyrosine_3-monooxygenase-like"/>
</dbReference>
<dbReference type="Proteomes" id="UP000070412">
    <property type="component" value="Unassembled WGS sequence"/>
</dbReference>
<keyword evidence="6 10" id="KW-0503">Monooxygenase</keyword>
<dbReference type="InterPro" id="IPR018301">
    <property type="entry name" value="ArAA_hydroxylase_Fe/CU_BS"/>
</dbReference>
<dbReference type="PANTHER" id="PTHR11473">
    <property type="entry name" value="AROMATIC AMINO ACID HYDROXYLASE"/>
    <property type="match status" value="1"/>
</dbReference>
<comment type="cofactor">
    <cofactor evidence="1 8">
        <name>Fe(2+)</name>
        <dbReference type="ChEBI" id="CHEBI:29033"/>
    </cofactor>
</comment>
<keyword evidence="12" id="KW-1185">Reference proteome</keyword>
<dbReference type="Gene3D" id="1.10.800.10">
    <property type="entry name" value="Aromatic amino acid hydroxylase"/>
    <property type="match status" value="1"/>
</dbReference>
<feature type="binding site" evidence="7">
    <location>
        <position position="343"/>
    </location>
    <ligand>
        <name>Fe cation</name>
        <dbReference type="ChEBI" id="CHEBI:24875"/>
    </ligand>
</feature>
<accession>A0A834RFJ7</accession>
<dbReference type="AlphaFoldDB" id="A0A834RFJ7"/>
<evidence type="ECO:0000259" key="9">
    <source>
        <dbReference type="PROSITE" id="PS51410"/>
    </source>
</evidence>
<evidence type="ECO:0000313" key="12">
    <source>
        <dbReference type="Proteomes" id="UP000070412"/>
    </source>
</evidence>
<feature type="binding site" evidence="7">
    <location>
        <position position="348"/>
    </location>
    <ligand>
        <name>Fe cation</name>
        <dbReference type="ChEBI" id="CHEBI:24875"/>
    </ligand>
</feature>
<evidence type="ECO:0000256" key="7">
    <source>
        <dbReference type="PIRSR" id="PIRSR000336-1"/>
    </source>
</evidence>
<feature type="domain" description="Biopterin-dependent aromatic amino acid hydroxylase family profile" evidence="9">
    <location>
        <begin position="164"/>
        <end position="511"/>
    </location>
</feature>
<gene>
    <name evidence="10" type="ORF">SSS_2006</name>
</gene>
<dbReference type="GO" id="GO:0043204">
    <property type="term" value="C:perikaryon"/>
    <property type="evidence" value="ECO:0007669"/>
    <property type="project" value="TreeGrafter"/>
</dbReference>
<dbReference type="InterPro" id="IPR001273">
    <property type="entry name" value="ArAA_hydroxylase"/>
</dbReference>
<dbReference type="OrthoDB" id="983542at2759"/>
<dbReference type="EnsemblMetazoa" id="SSS_2006s_mrna">
    <property type="protein sequence ID" value="KAF7492563.1"/>
    <property type="gene ID" value="SSS_2006"/>
</dbReference>
<evidence type="ECO:0000256" key="4">
    <source>
        <dbReference type="ARBA" id="ARBA00023002"/>
    </source>
</evidence>
<dbReference type="GO" id="GO:0005506">
    <property type="term" value="F:iron ion binding"/>
    <property type="evidence" value="ECO:0007669"/>
    <property type="project" value="InterPro"/>
</dbReference>
<dbReference type="PANTHER" id="PTHR11473:SF15">
    <property type="entry name" value="TYROSINE 3-MONOOXYGENASE"/>
    <property type="match status" value="1"/>
</dbReference>
<dbReference type="GO" id="GO:0030424">
    <property type="term" value="C:axon"/>
    <property type="evidence" value="ECO:0007669"/>
    <property type="project" value="TreeGrafter"/>
</dbReference>
<reference evidence="11" key="3">
    <citation type="submission" date="2022-06" db="UniProtKB">
        <authorList>
            <consortium name="EnsemblMetazoa"/>
        </authorList>
    </citation>
    <scope>IDENTIFICATION</scope>
</reference>
<evidence type="ECO:0000313" key="10">
    <source>
        <dbReference type="EMBL" id="KAF7492563.1"/>
    </source>
</evidence>
<dbReference type="PROSITE" id="PS00367">
    <property type="entry name" value="BH4_AAA_HYDROXYL_1"/>
    <property type="match status" value="1"/>
</dbReference>
<dbReference type="GO" id="GO:0048066">
    <property type="term" value="P:developmental pigmentation"/>
    <property type="evidence" value="ECO:0007669"/>
    <property type="project" value="UniProtKB-ARBA"/>
</dbReference>
<dbReference type="InterPro" id="IPR036329">
    <property type="entry name" value="Aro-AA_hydroxylase_C_sf"/>
</dbReference>
<protein>
    <submittedName>
        <fullName evidence="10">Tyrosine 3-monooxygenase</fullName>
    </submittedName>
</protein>
<sequence length="515" mass="59304">MSATGFKIIESLASANRLERKFAIRSYSVEHGYPSRRRSLVGDAKFETQKNREAIQNWIEENRNASKDYELSEEEAIVTQENQQDQDKKALKRKNLIISLGSDGLQSLSKLLILINQTGTVEHLETRKNATNEKRFDVFCTLLVTTSDLLLFMKSIRHSGLGDVSLLRDKLISVKDPWFPRHISDLDFCTHIMTKFEPELDTDHPGFSDKVYRKRRLEIAEIAFNYRYGQQIPRVTYTEEEIKTWGIVYNELVRLFPTHACSQHIEVFKILENECGYSPTNIPQLEDVSRFLKKRTGFTLRPAAGLLTARDFLASLAFRVFQTTQYIRHPSKPDHSPEPDCVHELLGHIPILADESFADFSQQIGLASLGASDEDLVKLATLYWFTVEFGLCRENGEIRAYGAGLLSSFGELEHSLSNKPEHREFEPEKTAVQPYQDLDYQEIYFVAESFDDAKEKLKKYVEEHLPRRFEVYYDANTDRIHVIDSVEKLDNVIKKLSLQMQCAHSCATKLKMALD</sequence>
<keyword evidence="3 7" id="KW-0479">Metal-binding</keyword>
<dbReference type="GO" id="GO:0004511">
    <property type="term" value="F:tyrosine 3-monooxygenase activity"/>
    <property type="evidence" value="ECO:0007669"/>
    <property type="project" value="TreeGrafter"/>
</dbReference>
<evidence type="ECO:0000256" key="2">
    <source>
        <dbReference type="ARBA" id="ARBA00009712"/>
    </source>
</evidence>
<dbReference type="InterPro" id="IPR036951">
    <property type="entry name" value="ArAA_hydroxylase_sf"/>
</dbReference>
<feature type="binding site" evidence="7">
    <location>
        <position position="388"/>
    </location>
    <ligand>
        <name>Fe cation</name>
        <dbReference type="ChEBI" id="CHEBI:24875"/>
    </ligand>
</feature>
<evidence type="ECO:0000256" key="1">
    <source>
        <dbReference type="ARBA" id="ARBA00001954"/>
    </source>
</evidence>
<comment type="similarity">
    <text evidence="2">Belongs to the biopterin-dependent aromatic amino acid hydroxylase family.</text>
</comment>
<dbReference type="Pfam" id="PF00351">
    <property type="entry name" value="Biopterin_H"/>
    <property type="match status" value="1"/>
</dbReference>
<evidence type="ECO:0000256" key="8">
    <source>
        <dbReference type="PIRSR" id="PIRSR601273-2"/>
    </source>
</evidence>
<evidence type="ECO:0000256" key="5">
    <source>
        <dbReference type="ARBA" id="ARBA00023004"/>
    </source>
</evidence>
<keyword evidence="5 7" id="KW-0408">Iron</keyword>
<dbReference type="EMBL" id="WVUK01000056">
    <property type="protein sequence ID" value="KAF7492563.1"/>
    <property type="molecule type" value="Genomic_DNA"/>
</dbReference>
<dbReference type="PIRSF" id="PIRSF000336">
    <property type="entry name" value="TH"/>
    <property type="match status" value="1"/>
</dbReference>
<proteinExistence type="inferred from homology"/>
<dbReference type="PROSITE" id="PS51410">
    <property type="entry name" value="BH4_AAA_HYDROXYL_2"/>
    <property type="match status" value="1"/>
</dbReference>
<reference evidence="10" key="2">
    <citation type="submission" date="2020-01" db="EMBL/GenBank/DDBJ databases">
        <authorList>
            <person name="Korhonen P.K.K."/>
            <person name="Guangxu M.G."/>
            <person name="Wang T.W."/>
            <person name="Stroehlein A.J.S."/>
            <person name="Young N.D."/>
            <person name="Ang C.-S.A."/>
            <person name="Fernando D.W.F."/>
            <person name="Lu H.L."/>
            <person name="Taylor S.T."/>
            <person name="Ehtesham M.E.M."/>
            <person name="Najaraj S.H.N."/>
            <person name="Harsha G.H.G."/>
            <person name="Madugundu A.M."/>
            <person name="Renuse S.R."/>
            <person name="Holt D.H."/>
            <person name="Pandey A.P."/>
            <person name="Papenfuss A.P."/>
            <person name="Gasser R.B.G."/>
            <person name="Fischer K.F."/>
        </authorList>
    </citation>
    <scope>NUCLEOTIDE SEQUENCE</scope>
    <source>
        <strain evidence="10">SSS_KF_BRIS2020</strain>
    </source>
</reference>
<evidence type="ECO:0000256" key="6">
    <source>
        <dbReference type="ARBA" id="ARBA00023033"/>
    </source>
</evidence>
<evidence type="ECO:0000256" key="3">
    <source>
        <dbReference type="ARBA" id="ARBA00022723"/>
    </source>
</evidence>
<dbReference type="GO" id="GO:0006585">
    <property type="term" value="P:dopamine biosynthetic process from tyrosine"/>
    <property type="evidence" value="ECO:0007669"/>
    <property type="project" value="TreeGrafter"/>
</dbReference>
<dbReference type="PRINTS" id="PR00372">
    <property type="entry name" value="FYWHYDRXLASE"/>
</dbReference>
<keyword evidence="4" id="KW-0560">Oxidoreductase</keyword>
<name>A0A834RFJ7_SARSC</name>
<organism evidence="10">
    <name type="scientific">Sarcoptes scabiei</name>
    <name type="common">Itch mite</name>
    <name type="synonym">Acarus scabiei</name>
    <dbReference type="NCBI Taxonomy" id="52283"/>
    <lineage>
        <taxon>Eukaryota</taxon>
        <taxon>Metazoa</taxon>
        <taxon>Ecdysozoa</taxon>
        <taxon>Arthropoda</taxon>
        <taxon>Chelicerata</taxon>
        <taxon>Arachnida</taxon>
        <taxon>Acari</taxon>
        <taxon>Acariformes</taxon>
        <taxon>Sarcoptiformes</taxon>
        <taxon>Astigmata</taxon>
        <taxon>Psoroptidia</taxon>
        <taxon>Sarcoptoidea</taxon>
        <taxon>Sarcoptidae</taxon>
        <taxon>Sarcoptinae</taxon>
        <taxon>Sarcoptes</taxon>
    </lineage>
</organism>
<reference evidence="12" key="1">
    <citation type="journal article" date="2020" name="PLoS Negl. Trop. Dis.">
        <title>High-quality nuclear genome for Sarcoptes scabiei-A critical resource for a neglected parasite.</title>
        <authorList>
            <person name="Korhonen P.K."/>
            <person name="Gasser R.B."/>
            <person name="Ma G."/>
            <person name="Wang T."/>
            <person name="Stroehlein A.J."/>
            <person name="Young N.D."/>
            <person name="Ang C.S."/>
            <person name="Fernando D.D."/>
            <person name="Lu H.C."/>
            <person name="Taylor S."/>
            <person name="Reynolds S.L."/>
            <person name="Mofiz E."/>
            <person name="Najaraj S.H."/>
            <person name="Gowda H."/>
            <person name="Madugundu A."/>
            <person name="Renuse S."/>
            <person name="Holt D."/>
            <person name="Pandey A."/>
            <person name="Papenfuss A.T."/>
            <person name="Fischer K."/>
        </authorList>
    </citation>
    <scope>NUCLEOTIDE SEQUENCE [LARGE SCALE GENOMIC DNA]</scope>
</reference>